<comment type="caution">
    <text evidence="13">The sequence shown here is derived from an EMBL/GenBank/DDBJ whole genome shotgun (WGS) entry which is preliminary data.</text>
</comment>
<keyword evidence="4" id="KW-0812">Transmembrane</keyword>
<reference evidence="14" key="1">
    <citation type="journal article" date="2023" name="Commun. Biol.">
        <title>Genome analysis of Parmales, the sister group of diatoms, reveals the evolutionary specialization of diatoms from phago-mixotrophs to photoautotrophs.</title>
        <authorList>
            <person name="Ban H."/>
            <person name="Sato S."/>
            <person name="Yoshikawa S."/>
            <person name="Yamada K."/>
            <person name="Nakamura Y."/>
            <person name="Ichinomiya M."/>
            <person name="Sato N."/>
            <person name="Blanc-Mathieu R."/>
            <person name="Endo H."/>
            <person name="Kuwata A."/>
            <person name="Ogata H."/>
        </authorList>
    </citation>
    <scope>NUCLEOTIDE SEQUENCE [LARGE SCALE GENOMIC DNA]</scope>
</reference>
<dbReference type="InterPro" id="IPR002495">
    <property type="entry name" value="Glyco_trans_8"/>
</dbReference>
<keyword evidence="6" id="KW-1133">Transmembrane helix</keyword>
<evidence type="ECO:0000256" key="9">
    <source>
        <dbReference type="ARBA" id="ARBA00037301"/>
    </source>
</evidence>
<keyword evidence="14" id="KW-1185">Reference proteome</keyword>
<keyword evidence="5" id="KW-0735">Signal-anchor</keyword>
<dbReference type="Gene3D" id="3.40.50.150">
    <property type="entry name" value="Vaccinia Virus protein VP39"/>
    <property type="match status" value="2"/>
</dbReference>
<protein>
    <recommendedName>
        <fullName evidence="10">UDP-D-xylose:beta-D-glucoside alpha-1,3-D-xylosyltransferase</fullName>
        <ecNumber evidence="10">2.4.2.42</ecNumber>
    </recommendedName>
</protein>
<evidence type="ECO:0000256" key="5">
    <source>
        <dbReference type="ARBA" id="ARBA00022968"/>
    </source>
</evidence>
<evidence type="ECO:0000256" key="12">
    <source>
        <dbReference type="SAM" id="MobiDB-lite"/>
    </source>
</evidence>
<name>A0A9W7GKB6_9STRA</name>
<proteinExistence type="predicted"/>
<dbReference type="PANTHER" id="PTHR46012:SF2">
    <property type="entry name" value="IP22168P"/>
    <property type="match status" value="1"/>
</dbReference>
<gene>
    <name evidence="13" type="ORF">TrCOL_g2550</name>
</gene>
<evidence type="ECO:0000256" key="7">
    <source>
        <dbReference type="ARBA" id="ARBA00023136"/>
    </source>
</evidence>
<dbReference type="Pfam" id="PF01501">
    <property type="entry name" value="Glyco_transf_8"/>
    <property type="match status" value="1"/>
</dbReference>
<evidence type="ECO:0000313" key="14">
    <source>
        <dbReference type="Proteomes" id="UP001165065"/>
    </source>
</evidence>
<dbReference type="Proteomes" id="UP001165065">
    <property type="component" value="Unassembled WGS sequence"/>
</dbReference>
<evidence type="ECO:0000256" key="11">
    <source>
        <dbReference type="ARBA" id="ARBA00049181"/>
    </source>
</evidence>
<dbReference type="OrthoDB" id="426076at2759"/>
<comment type="subcellular location">
    <subcellularLocation>
        <location evidence="1">Membrane</location>
        <topology evidence="1">Single-pass type II membrane protein</topology>
    </subcellularLocation>
</comment>
<dbReference type="PANTHER" id="PTHR46012">
    <property type="entry name" value="IP22168P"/>
    <property type="match status" value="1"/>
</dbReference>
<comment type="catalytic activity">
    <reaction evidence="11">
        <text>3-O-(beta-D-glucosyl)-L-seryl-[EGF-like domain protein] + UDP-alpha-D-xylose = 3-O-[alpha-D-xylosyl-(1-&gt;3)-beta-D-glucosyl]-L-seryl-[EGF-like domain protein] + UDP + H(+)</text>
        <dbReference type="Rhea" id="RHEA:56064"/>
        <dbReference type="Rhea" id="RHEA-COMP:14610"/>
        <dbReference type="Rhea" id="RHEA-COMP:14611"/>
        <dbReference type="ChEBI" id="CHEBI:15378"/>
        <dbReference type="ChEBI" id="CHEBI:57632"/>
        <dbReference type="ChEBI" id="CHEBI:58223"/>
        <dbReference type="ChEBI" id="CHEBI:140575"/>
        <dbReference type="ChEBI" id="CHEBI:140576"/>
        <dbReference type="EC" id="2.4.2.42"/>
    </reaction>
</comment>
<dbReference type="Gene3D" id="3.90.550.10">
    <property type="entry name" value="Spore Coat Polysaccharide Biosynthesis Protein SpsA, Chain A"/>
    <property type="match status" value="1"/>
</dbReference>
<evidence type="ECO:0000256" key="1">
    <source>
        <dbReference type="ARBA" id="ARBA00004606"/>
    </source>
</evidence>
<keyword evidence="7" id="KW-0472">Membrane</keyword>
<evidence type="ECO:0000256" key="2">
    <source>
        <dbReference type="ARBA" id="ARBA00022676"/>
    </source>
</evidence>
<dbReference type="InterPro" id="IPR029063">
    <property type="entry name" value="SAM-dependent_MTases_sf"/>
</dbReference>
<dbReference type="GO" id="GO:0016266">
    <property type="term" value="P:protein O-linked glycosylation via N-acetyl-galactosamine"/>
    <property type="evidence" value="ECO:0007669"/>
    <property type="project" value="TreeGrafter"/>
</dbReference>
<dbReference type="SUPFAM" id="SSF53335">
    <property type="entry name" value="S-adenosyl-L-methionine-dependent methyltransferases"/>
    <property type="match status" value="2"/>
</dbReference>
<dbReference type="GO" id="GO:0016020">
    <property type="term" value="C:membrane"/>
    <property type="evidence" value="ECO:0007669"/>
    <property type="project" value="UniProtKB-SubCell"/>
</dbReference>
<evidence type="ECO:0000256" key="3">
    <source>
        <dbReference type="ARBA" id="ARBA00022679"/>
    </source>
</evidence>
<sequence length="1298" mass="145366">MPQFPEITFQTDDSPPDGVDEGKWSHEQTLIHLSDALNDGTLSFETSHSYVKSIPSLSSFLSPPTPSYIFLLSLLTQINPLVTTETALVKHLSDVHMTTFQTTMIRYPEVIRALERLIPEPSDSDSVPKTYCALSPGFVSFLDMVAFSQVLLSSGAKGVIELLSVSELVTSSALLATLNRNLNPFGVEIRYTTFTNVDAVKGRAGTCDFMAVNANKIYNGKEESDVRFLNSRILKMLKEDGAKLLILDPRNGEVGDGKLEVKNLFEEYESVELIEEFQGLKWLKEMIIRRGKNRIDGSVATLGTKINQELSPTNTSAYFYSYAKARREEKSVDSPLNIFITSCDDNTPIDQPTDAGFRNSEVTTSSLFLSLAKASKLYTELPTFELSFDAEFEKVFEGKCHRCSYHVGGDARFKVPYFYGRQGLVFLTSILSNNLDGGTKINLFWAVDASSQDYVQKRAGKILERFGKLAEDAVTITFVNIANEREKLPLRLSDGKVCSSVRLYIADLLPNLHDVVYIDVDSILLSPQALKSLVRERDKVVESDTWIGGAWEHGCDSRSEWYNCAKAISRGFNAGVLVFNLDKIRELKLNASWLYEALKDVKEGEELFGDQDIINMSVTKMAPNTVTNMPCELNYRPDSCYFDSVDCKRCSARPLILQSTRAAYLPIVHVQTIYTPAFGLAFYGFSRLSDCLLDDGLSEWGECAMEGLEGIKDKSVGAINEHICSDVQGEILKSVRETLMRLSNAAIPVSPNTPTEAQQHRDKTYEMITEGFRSGIFNDEISPWYRDRQHPRKAPARSNKIHNMVPVGHEAVIERRQMGAFIEYVNDNIAKEEGGKRVNCLEWEPKIYSKFIGACDVVDEYNFLGTRDGSEGVVITGDLTALNFPHSSNTTSKYDIIICMQVFEHLKGEPKVAMSNIFAMLAEGGNLIWSAPHVSPVHADPSDYWRFTPEGAKYLAEEAGFVVKRLWAPGGVALVGGSILGVHADYWHDSEIVTSINDDAWPMQTYMWLEKPKIEHSQITIHEAMLEEGTDKTEHGFSKVYDLELSHLKTQPTVLLEFGVFQGASLRAWSKFFTSDSSVIIGADNFLGKMGWTFPDGSPLTFANPLRVLKEQQFDLLPSNAEVLICDQSSVSDLDGTSRHLRSRFNNQSPLSVIIDDGSHLMRDQQITFARFFPLLRPGGIYVMEDVHSSSQQGYDVGVVAHKKGHNIMNDWWTLLGTLETTGRVESAYMTAEEESLLSRWIVRVKCYVIKRGESETCLIFKRGEEKEERGVEGVKIEVVEGLVESTISYKDLKYSEL</sequence>
<evidence type="ECO:0000256" key="6">
    <source>
        <dbReference type="ARBA" id="ARBA00022989"/>
    </source>
</evidence>
<keyword evidence="2" id="KW-0328">Glycosyltransferase</keyword>
<comment type="function">
    <text evidence="9">Glycosyltransferase which elongates the O-linked glucose attached to EGF-like repeats in the extracellular domain of Notch proteins by catalyzing the addition of xylose.</text>
</comment>
<organism evidence="13 14">
    <name type="scientific">Triparma columacea</name>
    <dbReference type="NCBI Taxonomy" id="722753"/>
    <lineage>
        <taxon>Eukaryota</taxon>
        <taxon>Sar</taxon>
        <taxon>Stramenopiles</taxon>
        <taxon>Ochrophyta</taxon>
        <taxon>Bolidophyceae</taxon>
        <taxon>Parmales</taxon>
        <taxon>Triparmaceae</taxon>
        <taxon>Triparma</taxon>
    </lineage>
</organism>
<dbReference type="InterPro" id="IPR029044">
    <property type="entry name" value="Nucleotide-diphossugar_trans"/>
</dbReference>
<dbReference type="GO" id="GO:0140563">
    <property type="term" value="F:UDP-D-xylose:beta-D-glucoside alpha-1,3-D-xylosyltransferase activity"/>
    <property type="evidence" value="ECO:0007669"/>
    <property type="project" value="UniProtKB-EC"/>
</dbReference>
<dbReference type="SUPFAM" id="SSF53448">
    <property type="entry name" value="Nucleotide-diphospho-sugar transferases"/>
    <property type="match status" value="1"/>
</dbReference>
<dbReference type="EC" id="2.4.2.42" evidence="10"/>
<dbReference type="EMBL" id="BRYA01000318">
    <property type="protein sequence ID" value="GMI46880.1"/>
    <property type="molecule type" value="Genomic_DNA"/>
</dbReference>
<feature type="region of interest" description="Disordered" evidence="12">
    <location>
        <begin position="1"/>
        <end position="21"/>
    </location>
</feature>
<dbReference type="InterPro" id="IPR051993">
    <property type="entry name" value="Glycosyltransferase_8"/>
</dbReference>
<evidence type="ECO:0000313" key="13">
    <source>
        <dbReference type="EMBL" id="GMI46880.1"/>
    </source>
</evidence>
<keyword evidence="8" id="KW-0325">Glycoprotein</keyword>
<keyword evidence="3" id="KW-0808">Transferase</keyword>
<accession>A0A9W7GKB6</accession>
<evidence type="ECO:0000256" key="4">
    <source>
        <dbReference type="ARBA" id="ARBA00022692"/>
    </source>
</evidence>
<evidence type="ECO:0000256" key="8">
    <source>
        <dbReference type="ARBA" id="ARBA00023180"/>
    </source>
</evidence>
<evidence type="ECO:0000256" key="10">
    <source>
        <dbReference type="ARBA" id="ARBA00038854"/>
    </source>
</evidence>